<dbReference type="STRING" id="1747903.ASR47_100548"/>
<evidence type="ECO:0000313" key="2">
    <source>
        <dbReference type="Proteomes" id="UP000092713"/>
    </source>
</evidence>
<dbReference type="EMBL" id="LOCQ01000058">
    <property type="protein sequence ID" value="OBV38095.1"/>
    <property type="molecule type" value="Genomic_DNA"/>
</dbReference>
<keyword evidence="2" id="KW-1185">Reference proteome</keyword>
<organism evidence="1 2">
    <name type="scientific">Janthinobacterium psychrotolerans</name>
    <dbReference type="NCBI Taxonomy" id="1747903"/>
    <lineage>
        <taxon>Bacteria</taxon>
        <taxon>Pseudomonadati</taxon>
        <taxon>Pseudomonadota</taxon>
        <taxon>Betaproteobacteria</taxon>
        <taxon>Burkholderiales</taxon>
        <taxon>Oxalobacteraceae</taxon>
        <taxon>Janthinobacterium</taxon>
    </lineage>
</organism>
<reference evidence="1 2" key="1">
    <citation type="submission" date="2016-04" db="EMBL/GenBank/DDBJ databases">
        <title>Draft genome sequence of Janthinobacterium psychrotolerans sp. nov., isolated from freshwater sediments in Denmark.</title>
        <authorList>
            <person name="Gong X."/>
            <person name="Skrivergaard S."/>
            <person name="Korsgaard B.S."/>
            <person name="Schreiber L."/>
            <person name="Marshall I.P."/>
            <person name="Finster K."/>
            <person name="Schramm A."/>
        </authorList>
    </citation>
    <scope>NUCLEOTIDE SEQUENCE [LARGE SCALE GENOMIC DNA]</scope>
    <source>
        <strain evidence="1 2">S3-2</strain>
    </source>
</reference>
<sequence>MSRTQAIALIKANAAKGDIRTCTRIFVENRISRAVYDQAVADGRAFGAFVAKRDAARSAA</sequence>
<proteinExistence type="predicted"/>
<dbReference type="OrthoDB" id="10005381at2"/>
<dbReference type="Proteomes" id="UP000092713">
    <property type="component" value="Unassembled WGS sequence"/>
</dbReference>
<gene>
    <name evidence="1" type="ORF">ASR47_100548</name>
</gene>
<evidence type="ECO:0000313" key="1">
    <source>
        <dbReference type="EMBL" id="OBV38095.1"/>
    </source>
</evidence>
<dbReference type="AlphaFoldDB" id="A0A1A7C042"/>
<dbReference type="RefSeq" id="WP_065308983.1">
    <property type="nucleotide sequence ID" value="NZ_LOCQ01000058.1"/>
</dbReference>
<accession>A0A1A7C042</accession>
<comment type="caution">
    <text evidence="1">The sequence shown here is derived from an EMBL/GenBank/DDBJ whole genome shotgun (WGS) entry which is preliminary data.</text>
</comment>
<protein>
    <submittedName>
        <fullName evidence="1">Uncharacterized protein</fullName>
    </submittedName>
</protein>
<name>A0A1A7C042_9BURK</name>